<reference evidence="1 2" key="1">
    <citation type="submission" date="2019-06" db="EMBL/GenBank/DDBJ databases">
        <title>A chromosomal-level reference genome of Carpinus fangiana (Coryloideae, Betulaceae).</title>
        <authorList>
            <person name="Yang X."/>
            <person name="Wang Z."/>
            <person name="Zhang L."/>
            <person name="Hao G."/>
            <person name="Liu J."/>
            <person name="Yang Y."/>
        </authorList>
    </citation>
    <scope>NUCLEOTIDE SEQUENCE [LARGE SCALE GENOMIC DNA]</scope>
    <source>
        <strain evidence="1">Cfa_2016G</strain>
        <tissue evidence="1">Leaf</tissue>
    </source>
</reference>
<dbReference type="AlphaFoldDB" id="A0A5N6QTS6"/>
<evidence type="ECO:0000313" key="2">
    <source>
        <dbReference type="Proteomes" id="UP000327013"/>
    </source>
</evidence>
<evidence type="ECO:0000313" key="1">
    <source>
        <dbReference type="EMBL" id="KAE8009730.1"/>
    </source>
</evidence>
<proteinExistence type="predicted"/>
<accession>A0A5N6QTS6</accession>
<gene>
    <name evidence="1" type="ORF">FH972_006151</name>
</gene>
<protein>
    <submittedName>
        <fullName evidence="1">Uncharacterized protein</fullName>
    </submittedName>
</protein>
<organism evidence="1 2">
    <name type="scientific">Carpinus fangiana</name>
    <dbReference type="NCBI Taxonomy" id="176857"/>
    <lineage>
        <taxon>Eukaryota</taxon>
        <taxon>Viridiplantae</taxon>
        <taxon>Streptophyta</taxon>
        <taxon>Embryophyta</taxon>
        <taxon>Tracheophyta</taxon>
        <taxon>Spermatophyta</taxon>
        <taxon>Magnoliopsida</taxon>
        <taxon>eudicotyledons</taxon>
        <taxon>Gunneridae</taxon>
        <taxon>Pentapetalae</taxon>
        <taxon>rosids</taxon>
        <taxon>fabids</taxon>
        <taxon>Fagales</taxon>
        <taxon>Betulaceae</taxon>
        <taxon>Carpinus</taxon>
    </lineage>
</organism>
<dbReference type="EMBL" id="CM017322">
    <property type="protein sequence ID" value="KAE8009730.1"/>
    <property type="molecule type" value="Genomic_DNA"/>
</dbReference>
<name>A0A5N6QTS6_9ROSI</name>
<dbReference type="Proteomes" id="UP000327013">
    <property type="component" value="Chromosome 2"/>
</dbReference>
<sequence length="68" mass="8198">MDMASMVLRGEGEEETEREVSMFPCMSSLWLDTLKRPYNIVTDTFTWYVDTPKRMYINWEKVGYPYKM</sequence>
<keyword evidence="2" id="KW-1185">Reference proteome</keyword>